<dbReference type="GO" id="GO:0015031">
    <property type="term" value="P:protein transport"/>
    <property type="evidence" value="ECO:0007669"/>
    <property type="project" value="UniProtKB-UniRule"/>
</dbReference>
<dbReference type="Pfam" id="PF08700">
    <property type="entry name" value="VPS51_Exo84_N"/>
    <property type="match status" value="1"/>
</dbReference>
<keyword evidence="2" id="KW-0813">Transport</keyword>
<dbReference type="AlphaFoldDB" id="A0AAV1DAJ5"/>
<evidence type="ECO:0000313" key="5">
    <source>
        <dbReference type="EMBL" id="CAI9104891.1"/>
    </source>
</evidence>
<dbReference type="InterPro" id="IPR014812">
    <property type="entry name" value="Vps51"/>
</dbReference>
<dbReference type="GO" id="GO:0006869">
    <property type="term" value="P:lipid transport"/>
    <property type="evidence" value="ECO:0007669"/>
    <property type="project" value="UniProtKB-UniRule"/>
</dbReference>
<dbReference type="GO" id="GO:0042147">
    <property type="term" value="P:retrograde transport, endosome to Golgi"/>
    <property type="evidence" value="ECO:0007669"/>
    <property type="project" value="UniProtKB-UniRule"/>
</dbReference>
<accession>A0AAV1DAJ5</accession>
<keyword evidence="2" id="KW-0653">Protein transport</keyword>
<dbReference type="EMBL" id="OX459122">
    <property type="protein sequence ID" value="CAI9104891.1"/>
    <property type="molecule type" value="Genomic_DNA"/>
</dbReference>
<dbReference type="GO" id="GO:0032456">
    <property type="term" value="P:endocytic recycling"/>
    <property type="evidence" value="ECO:0007669"/>
    <property type="project" value="TreeGrafter"/>
</dbReference>
<dbReference type="Proteomes" id="UP001161247">
    <property type="component" value="Chromosome 5"/>
</dbReference>
<dbReference type="GO" id="GO:0007030">
    <property type="term" value="P:Golgi organization"/>
    <property type="evidence" value="ECO:0007669"/>
    <property type="project" value="UniProtKB-UniRule"/>
</dbReference>
<sequence>MAVDEEVPLDDKAKRMRDLLSSFYSPDPSSVNANSNSPTSRFATLDTINTPNFDADQYMNLLIQKSNLEGLLQKHVEMAAEIKNLDTDLQMLVYENYNKFISATDTIKRMNSNIVGMETNMEQLLEKIMSVQSKSDGVNTSLFEKREHIEKLHRTRNLLRKVQFIYDLPTRLGKCIKSEAYADAVKFYTGAMPIFRAYGESSFQDCKRASEQAISVITKNLQGKVFSDSESIQARAEAVMLLKQLDFPVENLKLKLFEKLEQFLVNLRLQSDKITPVSAEISPDEHGSVHVQAFPATHEASIREFAEAVRAYRVIFPNSEKQLSGLAEDLVKMHFEAVHQHIKKHLQSADLFAMLRVIWSDVLLMDDVLAEASICDFCLEAARNLVKEYVASSFNHLLIDIADPLSRVQNRQKEGEEEDSLQSVLETSKKAVTQGSVDVLLDFGQLLAEDFELLMKLRDLIIDWVQEGFQEFFKKLNDCFLFLSGKTKSAGSQELSLTEGMQGEKILPGIVLLLAELSVFIEQSAIPRITEEIASSFSGGGGRGFEYGPAFVPAEICRIFRSASEQFLRLYVNMRTQKISVLLRKRFTTPNWVKHKEPREVHMFVDLLRQELEAIRIEVKQILPQDLSRKHRRTDSNGSTTSSRSNPLRDERIGRSNTQKARSQLLETHLAKLFKQKMEILPKIEHTQESVRTMILKLCLKSLQEFVRLQTFNRRGFQQIQLDIEYLRITLKDGSEDEAATDFLLDEVVVSAAERCLDPVSLDQPILDKLIQAKLAKTLEQQSPTP</sequence>
<gene>
    <name evidence="5" type="ORF">OLC1_LOCUS13710</name>
</gene>
<keyword evidence="6" id="KW-1185">Reference proteome</keyword>
<reference evidence="5" key="1">
    <citation type="submission" date="2023-03" db="EMBL/GenBank/DDBJ databases">
        <authorList>
            <person name="Julca I."/>
        </authorList>
    </citation>
    <scope>NUCLEOTIDE SEQUENCE</scope>
</reference>
<dbReference type="GO" id="GO:0007041">
    <property type="term" value="P:lysosomal transport"/>
    <property type="evidence" value="ECO:0007669"/>
    <property type="project" value="TreeGrafter"/>
</dbReference>
<feature type="compositionally biased region" description="Polar residues" evidence="4">
    <location>
        <begin position="636"/>
        <end position="646"/>
    </location>
</feature>
<proteinExistence type="inferred from homology"/>
<dbReference type="PANTHER" id="PTHR15954">
    <property type="entry name" value="VACUOLAR PROTEIN SORTING-ASSOCIATED PROTEIN 51 HOMOLOG"/>
    <property type="match status" value="1"/>
</dbReference>
<dbReference type="GO" id="GO:1990745">
    <property type="term" value="C:EARP complex"/>
    <property type="evidence" value="ECO:0007669"/>
    <property type="project" value="TreeGrafter"/>
</dbReference>
<keyword evidence="2" id="KW-0333">Golgi apparatus</keyword>
<dbReference type="GO" id="GO:0000938">
    <property type="term" value="C:GARP complex"/>
    <property type="evidence" value="ECO:0007669"/>
    <property type="project" value="UniProtKB-UniRule"/>
</dbReference>
<evidence type="ECO:0000256" key="1">
    <source>
        <dbReference type="ARBA" id="ARBA00006080"/>
    </source>
</evidence>
<dbReference type="PANTHER" id="PTHR15954:SF4">
    <property type="entry name" value="VACUOLAR PROTEIN SORTING-ASSOCIATED PROTEIN 51 HOMOLOG"/>
    <property type="match status" value="1"/>
</dbReference>
<dbReference type="GO" id="GO:0016020">
    <property type="term" value="C:membrane"/>
    <property type="evidence" value="ECO:0007669"/>
    <property type="project" value="TreeGrafter"/>
</dbReference>
<evidence type="ECO:0000313" key="6">
    <source>
        <dbReference type="Proteomes" id="UP001161247"/>
    </source>
</evidence>
<protein>
    <recommendedName>
        <fullName evidence="2">Vacuolar protein sorting-associated protein 51 homolog</fullName>
    </recommendedName>
</protein>
<comment type="function">
    <text evidence="2">Acts as component of the GARP complex that is involved in retrograde transport from early and late endosomes to the trans-Golgi network (TGN).</text>
</comment>
<dbReference type="GO" id="GO:0005829">
    <property type="term" value="C:cytosol"/>
    <property type="evidence" value="ECO:0007669"/>
    <property type="project" value="GOC"/>
</dbReference>
<comment type="similarity">
    <text evidence="1 2">Belongs to the VPS51 family.</text>
</comment>
<keyword evidence="2" id="KW-0445">Lipid transport</keyword>
<comment type="subunit">
    <text evidence="2">Component of the Golgi-associated retrograde protein (GARP) complex.</text>
</comment>
<comment type="subcellular location">
    <subcellularLocation>
        <location evidence="2">Golgi apparatus</location>
        <location evidence="2">trans-Golgi network</location>
    </subcellularLocation>
</comment>
<evidence type="ECO:0000256" key="4">
    <source>
        <dbReference type="SAM" id="MobiDB-lite"/>
    </source>
</evidence>
<organism evidence="5 6">
    <name type="scientific">Oldenlandia corymbosa var. corymbosa</name>
    <dbReference type="NCBI Taxonomy" id="529605"/>
    <lineage>
        <taxon>Eukaryota</taxon>
        <taxon>Viridiplantae</taxon>
        <taxon>Streptophyta</taxon>
        <taxon>Embryophyta</taxon>
        <taxon>Tracheophyta</taxon>
        <taxon>Spermatophyta</taxon>
        <taxon>Magnoliopsida</taxon>
        <taxon>eudicotyledons</taxon>
        <taxon>Gunneridae</taxon>
        <taxon>Pentapetalae</taxon>
        <taxon>asterids</taxon>
        <taxon>lamiids</taxon>
        <taxon>Gentianales</taxon>
        <taxon>Rubiaceae</taxon>
        <taxon>Rubioideae</taxon>
        <taxon>Spermacoceae</taxon>
        <taxon>Hedyotis-Oldenlandia complex</taxon>
        <taxon>Oldenlandia</taxon>
    </lineage>
</organism>
<evidence type="ECO:0000256" key="2">
    <source>
        <dbReference type="RuleBase" id="RU368010"/>
    </source>
</evidence>
<feature type="coiled-coil region" evidence="3">
    <location>
        <begin position="68"/>
        <end position="134"/>
    </location>
</feature>
<evidence type="ECO:0000256" key="3">
    <source>
        <dbReference type="SAM" id="Coils"/>
    </source>
</evidence>
<keyword evidence="3" id="KW-0175">Coiled coil</keyword>
<feature type="region of interest" description="Disordered" evidence="4">
    <location>
        <begin position="628"/>
        <end position="660"/>
    </location>
</feature>
<dbReference type="GO" id="GO:0048193">
    <property type="term" value="P:Golgi vesicle transport"/>
    <property type="evidence" value="ECO:0007669"/>
    <property type="project" value="TreeGrafter"/>
</dbReference>
<name>A0AAV1DAJ5_OLDCO</name>